<dbReference type="Proteomes" id="UP000541444">
    <property type="component" value="Unassembled WGS sequence"/>
</dbReference>
<gene>
    <name evidence="2" type="ORF">GIB67_016351</name>
</gene>
<dbReference type="OrthoDB" id="1699974at2759"/>
<feature type="non-terminal residue" evidence="2">
    <location>
        <position position="1"/>
    </location>
</feature>
<feature type="domain" description="DUF8040" evidence="1">
    <location>
        <begin position="1"/>
        <end position="63"/>
    </location>
</feature>
<name>A0A7J7M9H7_9MAGN</name>
<protein>
    <recommendedName>
        <fullName evidence="1">DUF8040 domain-containing protein</fullName>
    </recommendedName>
</protein>
<keyword evidence="3" id="KW-1185">Reference proteome</keyword>
<dbReference type="EMBL" id="JACGCM010001690">
    <property type="protein sequence ID" value="KAF6151539.1"/>
    <property type="molecule type" value="Genomic_DNA"/>
</dbReference>
<sequence>MYENLRMDKLIFKKLCDILTMEDSLRDTRGVSIDEQEGMLLYTIGHDECSRIVQERYQHYGKTYVLAGWEGSTSDSRVLQS</sequence>
<dbReference type="Pfam" id="PF26138">
    <property type="entry name" value="DUF8040"/>
    <property type="match status" value="1"/>
</dbReference>
<organism evidence="2 3">
    <name type="scientific">Kingdonia uniflora</name>
    <dbReference type="NCBI Taxonomy" id="39325"/>
    <lineage>
        <taxon>Eukaryota</taxon>
        <taxon>Viridiplantae</taxon>
        <taxon>Streptophyta</taxon>
        <taxon>Embryophyta</taxon>
        <taxon>Tracheophyta</taxon>
        <taxon>Spermatophyta</taxon>
        <taxon>Magnoliopsida</taxon>
        <taxon>Ranunculales</taxon>
        <taxon>Circaeasteraceae</taxon>
        <taxon>Kingdonia</taxon>
    </lineage>
</organism>
<dbReference type="AlphaFoldDB" id="A0A7J7M9H7"/>
<proteinExistence type="predicted"/>
<dbReference type="InterPro" id="IPR058353">
    <property type="entry name" value="DUF8040"/>
</dbReference>
<evidence type="ECO:0000313" key="2">
    <source>
        <dbReference type="EMBL" id="KAF6151539.1"/>
    </source>
</evidence>
<reference evidence="2 3" key="1">
    <citation type="journal article" date="2020" name="IScience">
        <title>Genome Sequencing of the Endangered Kingdonia uniflora (Circaeasteraceae, Ranunculales) Reveals Potential Mechanisms of Evolutionary Specialization.</title>
        <authorList>
            <person name="Sun Y."/>
            <person name="Deng T."/>
            <person name="Zhang A."/>
            <person name="Moore M.J."/>
            <person name="Landis J.B."/>
            <person name="Lin N."/>
            <person name="Zhang H."/>
            <person name="Zhang X."/>
            <person name="Huang J."/>
            <person name="Zhang X."/>
            <person name="Sun H."/>
            <person name="Wang H."/>
        </authorList>
    </citation>
    <scope>NUCLEOTIDE SEQUENCE [LARGE SCALE GENOMIC DNA]</scope>
    <source>
        <strain evidence="2">TB1705</strain>
        <tissue evidence="2">Leaf</tissue>
    </source>
</reference>
<evidence type="ECO:0000313" key="3">
    <source>
        <dbReference type="Proteomes" id="UP000541444"/>
    </source>
</evidence>
<comment type="caution">
    <text evidence="2">The sequence shown here is derived from an EMBL/GenBank/DDBJ whole genome shotgun (WGS) entry which is preliminary data.</text>
</comment>
<accession>A0A7J7M9H7</accession>
<evidence type="ECO:0000259" key="1">
    <source>
        <dbReference type="Pfam" id="PF26138"/>
    </source>
</evidence>